<dbReference type="EMBL" id="JAYMYR010000008">
    <property type="protein sequence ID" value="KAK7346303.1"/>
    <property type="molecule type" value="Genomic_DNA"/>
</dbReference>
<evidence type="ECO:0000313" key="2">
    <source>
        <dbReference type="EMBL" id="KAK7346303.1"/>
    </source>
</evidence>
<evidence type="ECO:0000256" key="1">
    <source>
        <dbReference type="SAM" id="Phobius"/>
    </source>
</evidence>
<keyword evidence="1" id="KW-0812">Transmembrane</keyword>
<evidence type="ECO:0000313" key="3">
    <source>
        <dbReference type="Proteomes" id="UP001374584"/>
    </source>
</evidence>
<dbReference type="AlphaFoldDB" id="A0AAN9M6D5"/>
<keyword evidence="3" id="KW-1185">Reference proteome</keyword>
<feature type="transmembrane region" description="Helical" evidence="1">
    <location>
        <begin position="37"/>
        <end position="55"/>
    </location>
</feature>
<reference evidence="2 3" key="1">
    <citation type="submission" date="2024-01" db="EMBL/GenBank/DDBJ databases">
        <title>The genomes of 5 underutilized Papilionoideae crops provide insights into root nodulation and disease resistanc.</title>
        <authorList>
            <person name="Jiang F."/>
        </authorList>
    </citation>
    <scope>NUCLEOTIDE SEQUENCE [LARGE SCALE GENOMIC DNA]</scope>
    <source>
        <strain evidence="2">JINMINGXINNONG_FW02</strain>
        <tissue evidence="2">Leaves</tissue>
    </source>
</reference>
<organism evidence="2 3">
    <name type="scientific">Phaseolus coccineus</name>
    <name type="common">Scarlet runner bean</name>
    <name type="synonym">Phaseolus multiflorus</name>
    <dbReference type="NCBI Taxonomy" id="3886"/>
    <lineage>
        <taxon>Eukaryota</taxon>
        <taxon>Viridiplantae</taxon>
        <taxon>Streptophyta</taxon>
        <taxon>Embryophyta</taxon>
        <taxon>Tracheophyta</taxon>
        <taxon>Spermatophyta</taxon>
        <taxon>Magnoliopsida</taxon>
        <taxon>eudicotyledons</taxon>
        <taxon>Gunneridae</taxon>
        <taxon>Pentapetalae</taxon>
        <taxon>rosids</taxon>
        <taxon>fabids</taxon>
        <taxon>Fabales</taxon>
        <taxon>Fabaceae</taxon>
        <taxon>Papilionoideae</taxon>
        <taxon>50 kb inversion clade</taxon>
        <taxon>NPAAA clade</taxon>
        <taxon>indigoferoid/millettioid clade</taxon>
        <taxon>Phaseoleae</taxon>
        <taxon>Phaseolus</taxon>
    </lineage>
</organism>
<keyword evidence="1" id="KW-1133">Transmembrane helix</keyword>
<name>A0AAN9M6D5_PHACN</name>
<sequence>MARCQKLVEMKNWNNWFVLRDLLILTLYFIARMKNRIVVFVPLLVSPKVILHVLLRSDNQVSLSSFMIK</sequence>
<protein>
    <submittedName>
        <fullName evidence="2">Uncharacterized protein</fullName>
    </submittedName>
</protein>
<keyword evidence="1" id="KW-0472">Membrane</keyword>
<proteinExistence type="predicted"/>
<gene>
    <name evidence="2" type="ORF">VNO80_20819</name>
</gene>
<dbReference type="Proteomes" id="UP001374584">
    <property type="component" value="Unassembled WGS sequence"/>
</dbReference>
<accession>A0AAN9M6D5</accession>
<comment type="caution">
    <text evidence="2">The sequence shown here is derived from an EMBL/GenBank/DDBJ whole genome shotgun (WGS) entry which is preliminary data.</text>
</comment>